<evidence type="ECO:0000313" key="1">
    <source>
        <dbReference type="EMBL" id="KAK3376216.1"/>
    </source>
</evidence>
<sequence length="258" mass="29405">MRGLGLCEEEFATFAKTHFLRGGELRSQSVSEDRRWRADRMLQLVCPPKESAHWHIPPVIGSAAVSAGEPPDLWTWDVRPDCAYWLSLRGFNPRYRFQIQNCAFARDWITCPYLTVEFKRDGESEDVAVRQVRAAGALALFNRWYLLAEARKASKRPDDISDDDTAIVRHYTLTFVGHKFVFWVLQPTLDEEGRWAGCVMKRLFGADCTDEHALRELADWVNEIHRSGLSQYGPSCEKDNKCVLNVGGVRTSAVHEGS</sequence>
<dbReference type="EMBL" id="JAULSN010000003">
    <property type="protein sequence ID" value="KAK3376216.1"/>
    <property type="molecule type" value="Genomic_DNA"/>
</dbReference>
<organism evidence="1 2">
    <name type="scientific">Lasiosphaeria ovina</name>
    <dbReference type="NCBI Taxonomy" id="92902"/>
    <lineage>
        <taxon>Eukaryota</taxon>
        <taxon>Fungi</taxon>
        <taxon>Dikarya</taxon>
        <taxon>Ascomycota</taxon>
        <taxon>Pezizomycotina</taxon>
        <taxon>Sordariomycetes</taxon>
        <taxon>Sordariomycetidae</taxon>
        <taxon>Sordariales</taxon>
        <taxon>Lasiosphaeriaceae</taxon>
        <taxon>Lasiosphaeria</taxon>
    </lineage>
</organism>
<accession>A0AAE0KHS0</accession>
<reference evidence="1" key="1">
    <citation type="journal article" date="2023" name="Mol. Phylogenet. Evol.">
        <title>Genome-scale phylogeny and comparative genomics of the fungal order Sordariales.</title>
        <authorList>
            <person name="Hensen N."/>
            <person name="Bonometti L."/>
            <person name="Westerberg I."/>
            <person name="Brannstrom I.O."/>
            <person name="Guillou S."/>
            <person name="Cros-Aarteil S."/>
            <person name="Calhoun S."/>
            <person name="Haridas S."/>
            <person name="Kuo A."/>
            <person name="Mondo S."/>
            <person name="Pangilinan J."/>
            <person name="Riley R."/>
            <person name="LaButti K."/>
            <person name="Andreopoulos B."/>
            <person name="Lipzen A."/>
            <person name="Chen C."/>
            <person name="Yan M."/>
            <person name="Daum C."/>
            <person name="Ng V."/>
            <person name="Clum A."/>
            <person name="Steindorff A."/>
            <person name="Ohm R.A."/>
            <person name="Martin F."/>
            <person name="Silar P."/>
            <person name="Natvig D.O."/>
            <person name="Lalanne C."/>
            <person name="Gautier V."/>
            <person name="Ament-Velasquez S.L."/>
            <person name="Kruys A."/>
            <person name="Hutchinson M.I."/>
            <person name="Powell A.J."/>
            <person name="Barry K."/>
            <person name="Miller A.N."/>
            <person name="Grigoriev I.V."/>
            <person name="Debuchy R."/>
            <person name="Gladieux P."/>
            <person name="Hiltunen Thoren M."/>
            <person name="Johannesson H."/>
        </authorList>
    </citation>
    <scope>NUCLEOTIDE SEQUENCE</scope>
    <source>
        <strain evidence="1">CBS 958.72</strain>
    </source>
</reference>
<comment type="caution">
    <text evidence="1">The sequence shown here is derived from an EMBL/GenBank/DDBJ whole genome shotgun (WGS) entry which is preliminary data.</text>
</comment>
<evidence type="ECO:0000313" key="2">
    <source>
        <dbReference type="Proteomes" id="UP001287356"/>
    </source>
</evidence>
<protein>
    <submittedName>
        <fullName evidence="1">Uncharacterized protein</fullName>
    </submittedName>
</protein>
<dbReference type="Proteomes" id="UP001287356">
    <property type="component" value="Unassembled WGS sequence"/>
</dbReference>
<name>A0AAE0KHS0_9PEZI</name>
<gene>
    <name evidence="1" type="ORF">B0T24DRAFT_699494</name>
</gene>
<dbReference type="AlphaFoldDB" id="A0AAE0KHS0"/>
<reference evidence="1" key="2">
    <citation type="submission" date="2023-06" db="EMBL/GenBank/DDBJ databases">
        <authorList>
            <consortium name="Lawrence Berkeley National Laboratory"/>
            <person name="Haridas S."/>
            <person name="Hensen N."/>
            <person name="Bonometti L."/>
            <person name="Westerberg I."/>
            <person name="Brannstrom I.O."/>
            <person name="Guillou S."/>
            <person name="Cros-Aarteil S."/>
            <person name="Calhoun S."/>
            <person name="Kuo A."/>
            <person name="Mondo S."/>
            <person name="Pangilinan J."/>
            <person name="Riley R."/>
            <person name="Labutti K."/>
            <person name="Andreopoulos B."/>
            <person name="Lipzen A."/>
            <person name="Chen C."/>
            <person name="Yanf M."/>
            <person name="Daum C."/>
            <person name="Ng V."/>
            <person name="Clum A."/>
            <person name="Steindorff A."/>
            <person name="Ohm R."/>
            <person name="Martin F."/>
            <person name="Silar P."/>
            <person name="Natvig D."/>
            <person name="Lalanne C."/>
            <person name="Gautier V."/>
            <person name="Ament-Velasquez S.L."/>
            <person name="Kruys A."/>
            <person name="Hutchinson M.I."/>
            <person name="Powell A.J."/>
            <person name="Barry K."/>
            <person name="Miller A.N."/>
            <person name="Grigoriev I.V."/>
            <person name="Debuchy R."/>
            <person name="Gladieux P."/>
            <person name="Thoren M.H."/>
            <person name="Johannesson H."/>
        </authorList>
    </citation>
    <scope>NUCLEOTIDE SEQUENCE</scope>
    <source>
        <strain evidence="1">CBS 958.72</strain>
    </source>
</reference>
<keyword evidence="2" id="KW-1185">Reference proteome</keyword>
<proteinExistence type="predicted"/>